<name>A0A2A6BTG2_PRIPA</name>
<dbReference type="AlphaFoldDB" id="A0A2A6BTG2"/>
<accession>A0A2A6BTG2</accession>
<accession>A0A8R1YWW1</accession>
<protein>
    <submittedName>
        <fullName evidence="1">Uncharacterized protein</fullName>
    </submittedName>
</protein>
<reference evidence="1" key="2">
    <citation type="submission" date="2022-06" db="UniProtKB">
        <authorList>
            <consortium name="EnsemblMetazoa"/>
        </authorList>
    </citation>
    <scope>IDENTIFICATION</scope>
    <source>
        <strain evidence="1">PS312</strain>
    </source>
</reference>
<dbReference type="Proteomes" id="UP000005239">
    <property type="component" value="Unassembled WGS sequence"/>
</dbReference>
<keyword evidence="2" id="KW-1185">Reference proteome</keyword>
<dbReference type="EnsemblMetazoa" id="PPA37327.1">
    <property type="protein sequence ID" value="PPA37327.1"/>
    <property type="gene ID" value="WBGene00275696"/>
</dbReference>
<proteinExistence type="predicted"/>
<evidence type="ECO:0000313" key="1">
    <source>
        <dbReference type="EnsemblMetazoa" id="PPA37327.1"/>
    </source>
</evidence>
<sequence length="79" mass="9246">MLEWKEKFEIASRMSREAELRMENAEKMLESTTASMMDHNISRLLFSRCRNCISSRRSGRIRGPMGGQDNLRFVHTPIL</sequence>
<gene>
    <name evidence="1" type="primary">WBGene00275696</name>
</gene>
<reference evidence="2" key="1">
    <citation type="journal article" date="2008" name="Nat. Genet.">
        <title>The Pristionchus pacificus genome provides a unique perspective on nematode lifestyle and parasitism.</title>
        <authorList>
            <person name="Dieterich C."/>
            <person name="Clifton S.W."/>
            <person name="Schuster L.N."/>
            <person name="Chinwalla A."/>
            <person name="Delehaunty K."/>
            <person name="Dinkelacker I."/>
            <person name="Fulton L."/>
            <person name="Fulton R."/>
            <person name="Godfrey J."/>
            <person name="Minx P."/>
            <person name="Mitreva M."/>
            <person name="Roeseler W."/>
            <person name="Tian H."/>
            <person name="Witte H."/>
            <person name="Yang S.P."/>
            <person name="Wilson R.K."/>
            <person name="Sommer R.J."/>
        </authorList>
    </citation>
    <scope>NUCLEOTIDE SEQUENCE [LARGE SCALE GENOMIC DNA]</scope>
    <source>
        <strain evidence="2">PS312</strain>
    </source>
</reference>
<evidence type="ECO:0000313" key="2">
    <source>
        <dbReference type="Proteomes" id="UP000005239"/>
    </source>
</evidence>
<organism evidence="1 2">
    <name type="scientific">Pristionchus pacificus</name>
    <name type="common">Parasitic nematode worm</name>
    <dbReference type="NCBI Taxonomy" id="54126"/>
    <lineage>
        <taxon>Eukaryota</taxon>
        <taxon>Metazoa</taxon>
        <taxon>Ecdysozoa</taxon>
        <taxon>Nematoda</taxon>
        <taxon>Chromadorea</taxon>
        <taxon>Rhabditida</taxon>
        <taxon>Rhabditina</taxon>
        <taxon>Diplogasteromorpha</taxon>
        <taxon>Diplogasteroidea</taxon>
        <taxon>Neodiplogasteridae</taxon>
        <taxon>Pristionchus</taxon>
    </lineage>
</organism>